<feature type="region of interest" description="Disordered" evidence="1">
    <location>
        <begin position="271"/>
        <end position="302"/>
    </location>
</feature>
<feature type="non-terminal residue" evidence="2">
    <location>
        <position position="414"/>
    </location>
</feature>
<dbReference type="Proteomes" id="UP000000709">
    <property type="component" value="Unassembled WGS sequence"/>
</dbReference>
<organism evidence="3">
    <name type="scientific">Spathaspora passalidarum (strain NRRL Y-27907 / 11-Y1)</name>
    <dbReference type="NCBI Taxonomy" id="619300"/>
    <lineage>
        <taxon>Eukaryota</taxon>
        <taxon>Fungi</taxon>
        <taxon>Dikarya</taxon>
        <taxon>Ascomycota</taxon>
        <taxon>Saccharomycotina</taxon>
        <taxon>Pichiomycetes</taxon>
        <taxon>Debaryomycetaceae</taxon>
        <taxon>Spathaspora</taxon>
    </lineage>
</organism>
<proteinExistence type="predicted"/>
<evidence type="ECO:0000256" key="1">
    <source>
        <dbReference type="SAM" id="MobiDB-lite"/>
    </source>
</evidence>
<evidence type="ECO:0000313" key="2">
    <source>
        <dbReference type="EMBL" id="EGW31254.1"/>
    </source>
</evidence>
<feature type="compositionally biased region" description="Basic and acidic residues" evidence="1">
    <location>
        <begin position="1"/>
        <end position="10"/>
    </location>
</feature>
<feature type="region of interest" description="Disordered" evidence="1">
    <location>
        <begin position="317"/>
        <end position="353"/>
    </location>
</feature>
<name>G3AR79_SPAPN</name>
<evidence type="ECO:0000313" key="3">
    <source>
        <dbReference type="Proteomes" id="UP000000709"/>
    </source>
</evidence>
<feature type="compositionally biased region" description="Low complexity" evidence="1">
    <location>
        <begin position="189"/>
        <end position="203"/>
    </location>
</feature>
<gene>
    <name evidence="2" type="ORF">SPAPADRAFT_61830</name>
</gene>
<sequence>MSSSKEEISEVKVSVQTSTPPETMDSSVDIANSNVKRKRKHKPESLKLSGIGNNNADVALRIVSPGLPSLSEEMNSTVQLSKQIQLQQRKLIAARQTVNGDSPEIKDEGEEENEGDDSDSIKSPVYASDDSELTRLSQVRNKRLKRTNLPEPLHIDGDTSIRPTIQSAPIRQRARPAHSMYQYQPPRPQQQQQQTQQSPPVQAYPNVGPYYYVGGPYQQYYPAPIPRTQHRLANAQITYSTLRPLHSSYPYAQPARVRFAPYTSTVAHFPHRAAQQQAQQTQQAQQHQQQPQQQGQASERRRTISNTVTDVYHGDLQRAAPLHSQPLSSQREYFQGRERKDEDEDESVTEDEVREMEQKYKEISGRLPPVPQYVNINQGYYSSQQQQPTSTSPPGEIFGSINLMNVSIFNFKIF</sequence>
<reference evidence="2 3" key="1">
    <citation type="journal article" date="2011" name="Proc. Natl. Acad. Sci. U.S.A.">
        <title>Comparative genomics of xylose-fermenting fungi for enhanced biofuel production.</title>
        <authorList>
            <person name="Wohlbach D.J."/>
            <person name="Kuo A."/>
            <person name="Sato T.K."/>
            <person name="Potts K.M."/>
            <person name="Salamov A.A."/>
            <person name="LaButti K.M."/>
            <person name="Sun H."/>
            <person name="Clum A."/>
            <person name="Pangilinan J.L."/>
            <person name="Lindquist E.A."/>
            <person name="Lucas S."/>
            <person name="Lapidus A."/>
            <person name="Jin M."/>
            <person name="Gunawan C."/>
            <person name="Balan V."/>
            <person name="Dale B.E."/>
            <person name="Jeffries T.W."/>
            <person name="Zinkel R."/>
            <person name="Barry K.W."/>
            <person name="Grigoriev I.V."/>
            <person name="Gasch A.P."/>
        </authorList>
    </citation>
    <scope>NUCLEOTIDE SEQUENCE [LARGE SCALE GENOMIC DNA]</scope>
    <source>
        <strain evidence="3">NRRL Y-27907 / 11-Y1</strain>
    </source>
</reference>
<dbReference type="AlphaFoldDB" id="G3AR79"/>
<dbReference type="STRING" id="619300.G3AR79"/>
<accession>G3AR79</accession>
<feature type="compositionally biased region" description="Acidic residues" evidence="1">
    <location>
        <begin position="341"/>
        <end position="353"/>
    </location>
</feature>
<dbReference type="OrthoDB" id="3977264at2759"/>
<dbReference type="EMBL" id="GL996503">
    <property type="protein sequence ID" value="EGW31254.1"/>
    <property type="molecule type" value="Genomic_DNA"/>
</dbReference>
<feature type="compositionally biased region" description="Polar residues" evidence="1">
    <location>
        <begin position="16"/>
        <end position="34"/>
    </location>
</feature>
<dbReference type="RefSeq" id="XP_007376032.1">
    <property type="nucleotide sequence ID" value="XM_007375970.1"/>
</dbReference>
<feature type="region of interest" description="Disordered" evidence="1">
    <location>
        <begin position="1"/>
        <end position="53"/>
    </location>
</feature>
<dbReference type="GeneID" id="18874071"/>
<dbReference type="eggNOG" id="ENOG502SENR">
    <property type="taxonomic scope" value="Eukaryota"/>
</dbReference>
<dbReference type="KEGG" id="spaa:SPAPADRAFT_61830"/>
<feature type="region of interest" description="Disordered" evidence="1">
    <location>
        <begin position="83"/>
        <end position="203"/>
    </location>
</feature>
<dbReference type="HOGENOM" id="CLU_049206_0_0_1"/>
<dbReference type="InParanoid" id="G3AR79"/>
<feature type="compositionally biased region" description="Low complexity" evidence="1">
    <location>
        <begin position="273"/>
        <end position="297"/>
    </location>
</feature>
<protein>
    <submittedName>
        <fullName evidence="2">Uncharacterized protein</fullName>
    </submittedName>
</protein>
<keyword evidence="3" id="KW-1185">Reference proteome</keyword>
<feature type="compositionally biased region" description="Acidic residues" evidence="1">
    <location>
        <begin position="107"/>
        <end position="118"/>
    </location>
</feature>
<dbReference type="OMA" id="YQQYYPA"/>